<dbReference type="SUPFAM" id="SSF51206">
    <property type="entry name" value="cAMP-binding domain-like"/>
    <property type="match status" value="1"/>
</dbReference>
<dbReference type="InterPro" id="IPR012318">
    <property type="entry name" value="HTH_CRP"/>
</dbReference>
<keyword evidence="3" id="KW-0804">Transcription</keyword>
<gene>
    <name evidence="5" type="ORF">VCO01S_23310</name>
</gene>
<keyword evidence="1" id="KW-0805">Transcription regulation</keyword>
<dbReference type="GO" id="GO:0003677">
    <property type="term" value="F:DNA binding"/>
    <property type="evidence" value="ECO:0007669"/>
    <property type="project" value="UniProtKB-KW"/>
</dbReference>
<dbReference type="PROSITE" id="PS51063">
    <property type="entry name" value="HTH_CRP_2"/>
    <property type="match status" value="1"/>
</dbReference>
<name>A0A4Y3IQM9_9VIBR</name>
<keyword evidence="2" id="KW-0238">DNA-binding</keyword>
<dbReference type="Proteomes" id="UP000318242">
    <property type="component" value="Unassembled WGS sequence"/>
</dbReference>
<accession>A0A4Y3IQM9</accession>
<evidence type="ECO:0000256" key="2">
    <source>
        <dbReference type="ARBA" id="ARBA00023125"/>
    </source>
</evidence>
<evidence type="ECO:0000313" key="6">
    <source>
        <dbReference type="Proteomes" id="UP000318242"/>
    </source>
</evidence>
<evidence type="ECO:0000313" key="5">
    <source>
        <dbReference type="EMBL" id="GEA61138.1"/>
    </source>
</evidence>
<dbReference type="InterPro" id="IPR036390">
    <property type="entry name" value="WH_DNA-bd_sf"/>
</dbReference>
<dbReference type="SUPFAM" id="SSF46785">
    <property type="entry name" value="Winged helix' DNA-binding domain"/>
    <property type="match status" value="1"/>
</dbReference>
<evidence type="ECO:0000259" key="4">
    <source>
        <dbReference type="PROSITE" id="PS51063"/>
    </source>
</evidence>
<dbReference type="Pfam" id="PF13545">
    <property type="entry name" value="HTH_Crp_2"/>
    <property type="match status" value="1"/>
</dbReference>
<protein>
    <recommendedName>
        <fullName evidence="4">HTH crp-type domain-containing protein</fullName>
    </recommendedName>
</protein>
<evidence type="ECO:0000256" key="3">
    <source>
        <dbReference type="ARBA" id="ARBA00023163"/>
    </source>
</evidence>
<feature type="domain" description="HTH crp-type" evidence="4">
    <location>
        <begin position="145"/>
        <end position="216"/>
    </location>
</feature>
<sequence>MSHKMTVEDIAWPCELPEELKAKLLAMAVQCQGVKALPFTVSYSTLPGVYYVLKGSCGLCFSTNDSKSVLGAVVGTKDWFGALNVGTGRKIFGVAEEIEEIHFLLFPEAKILQLAKSEPLVYKWLFHAGIHAQSFIMQAMLSAIHQKEQKVMYVLLELHSRQNQIGGATQSINASQTQLSSITGLSRSRLNEVLKGLEKKGLINIQRGKIFLLDIEALSTLLSPMNLMMKNPTKNLD</sequence>
<dbReference type="SMART" id="SM00419">
    <property type="entry name" value="HTH_CRP"/>
    <property type="match status" value="1"/>
</dbReference>
<evidence type="ECO:0000256" key="1">
    <source>
        <dbReference type="ARBA" id="ARBA00023015"/>
    </source>
</evidence>
<proteinExistence type="predicted"/>
<dbReference type="InterPro" id="IPR018490">
    <property type="entry name" value="cNMP-bd_dom_sf"/>
</dbReference>
<reference evidence="5 6" key="1">
    <citation type="submission" date="2019-06" db="EMBL/GenBank/DDBJ databases">
        <title>Whole genome shotgun sequence of Vibrio comitans NBRC 102076.</title>
        <authorList>
            <person name="Hosoyama A."/>
            <person name="Uohara A."/>
            <person name="Ohji S."/>
            <person name="Ichikawa N."/>
        </authorList>
    </citation>
    <scope>NUCLEOTIDE SEQUENCE [LARGE SCALE GENOMIC DNA]</scope>
    <source>
        <strain evidence="5 6">NBRC 102076</strain>
    </source>
</reference>
<keyword evidence="6" id="KW-1185">Reference proteome</keyword>
<dbReference type="InterPro" id="IPR014710">
    <property type="entry name" value="RmlC-like_jellyroll"/>
</dbReference>
<dbReference type="Gene3D" id="2.60.120.10">
    <property type="entry name" value="Jelly Rolls"/>
    <property type="match status" value="1"/>
</dbReference>
<dbReference type="EMBL" id="BJLH01000010">
    <property type="protein sequence ID" value="GEA61138.1"/>
    <property type="molecule type" value="Genomic_DNA"/>
</dbReference>
<comment type="caution">
    <text evidence="5">The sequence shown here is derived from an EMBL/GenBank/DDBJ whole genome shotgun (WGS) entry which is preliminary data.</text>
</comment>
<dbReference type="GO" id="GO:0006355">
    <property type="term" value="P:regulation of DNA-templated transcription"/>
    <property type="evidence" value="ECO:0007669"/>
    <property type="project" value="InterPro"/>
</dbReference>
<organism evidence="5 6">
    <name type="scientific">Vibrio comitans NBRC 102076</name>
    <dbReference type="NCBI Taxonomy" id="1219078"/>
    <lineage>
        <taxon>Bacteria</taxon>
        <taxon>Pseudomonadati</taxon>
        <taxon>Pseudomonadota</taxon>
        <taxon>Gammaproteobacteria</taxon>
        <taxon>Vibrionales</taxon>
        <taxon>Vibrionaceae</taxon>
        <taxon>Vibrio</taxon>
    </lineage>
</organism>
<dbReference type="AlphaFoldDB" id="A0A4Y3IQM9"/>